<dbReference type="Proteomes" id="UP000036771">
    <property type="component" value="Unassembled WGS sequence"/>
</dbReference>
<gene>
    <name evidence="2" type="primary">estB</name>
    <name evidence="2" type="ORF">Cva_00076</name>
</gene>
<reference evidence="2 3" key="1">
    <citation type="submission" date="2015-03" db="EMBL/GenBank/DDBJ databases">
        <title>Caedibacter varicaedens, whole genome shotgun sequence.</title>
        <authorList>
            <person name="Suzuki H."/>
            <person name="Dapper A.L."/>
            <person name="Gibson A.K."/>
            <person name="Jackson C."/>
            <person name="Lee H."/>
            <person name="Pejaver V.R."/>
            <person name="Doak T."/>
            <person name="Lynch M."/>
        </authorList>
    </citation>
    <scope>NUCLEOTIDE SEQUENCE [LARGE SCALE GENOMIC DNA]</scope>
</reference>
<evidence type="ECO:0000259" key="1">
    <source>
        <dbReference type="Pfam" id="PF00144"/>
    </source>
</evidence>
<organism evidence="2 3">
    <name type="scientific">Caedimonas varicaedens</name>
    <dbReference type="NCBI Taxonomy" id="1629334"/>
    <lineage>
        <taxon>Bacteria</taxon>
        <taxon>Pseudomonadati</taxon>
        <taxon>Pseudomonadota</taxon>
        <taxon>Alphaproteobacteria</taxon>
        <taxon>Holosporales</taxon>
        <taxon>Caedimonadaceae</taxon>
        <taxon>Caedimonas</taxon>
    </lineage>
</organism>
<dbReference type="STRING" id="1629334.Cva_00076"/>
<evidence type="ECO:0000313" key="3">
    <source>
        <dbReference type="Proteomes" id="UP000036771"/>
    </source>
</evidence>
<protein>
    <submittedName>
        <fullName evidence="2">Esterase EstB</fullName>
    </submittedName>
</protein>
<dbReference type="PANTHER" id="PTHR46825">
    <property type="entry name" value="D-ALANYL-D-ALANINE-CARBOXYPEPTIDASE/ENDOPEPTIDASE AMPH"/>
    <property type="match status" value="1"/>
</dbReference>
<comment type="caution">
    <text evidence="2">The sequence shown here is derived from an EMBL/GenBank/DDBJ whole genome shotgun (WGS) entry which is preliminary data.</text>
</comment>
<dbReference type="Pfam" id="PF00144">
    <property type="entry name" value="Beta-lactamase"/>
    <property type="match status" value="1"/>
</dbReference>
<dbReference type="InterPro" id="IPR012338">
    <property type="entry name" value="Beta-lactam/transpept-like"/>
</dbReference>
<dbReference type="SUPFAM" id="SSF56601">
    <property type="entry name" value="beta-lactamase/transpeptidase-like"/>
    <property type="match status" value="1"/>
</dbReference>
<feature type="domain" description="Beta-lactamase-related" evidence="1">
    <location>
        <begin position="46"/>
        <end position="182"/>
    </location>
</feature>
<dbReference type="PANTHER" id="PTHR46825:SF9">
    <property type="entry name" value="BETA-LACTAMASE-RELATED DOMAIN-CONTAINING PROTEIN"/>
    <property type="match status" value="1"/>
</dbReference>
<dbReference type="EMBL" id="BBVC01000004">
    <property type="protein sequence ID" value="GAO97444.1"/>
    <property type="molecule type" value="Genomic_DNA"/>
</dbReference>
<name>A0A0K8MC24_9PROT</name>
<dbReference type="Gene3D" id="3.40.710.10">
    <property type="entry name" value="DD-peptidase/beta-lactamase superfamily"/>
    <property type="match status" value="1"/>
</dbReference>
<sequence length="251" mass="28174">MSHKVLITFFSIIIVSSRFTLFAETQNEIPQKLQNFIEKIEFKKDTLQGGAIAILHKGQVIYKTTFGNQKGKTGRPITSHTLFPLASVSKTVSAAAIALMVDRGALDLDKIFKLSYLKNPVSLRNILSHTTGYKFSGNTQIEQGLSRQKLLKKLGDQKPQCKPGACYSYSNTIFSLVEEALNRKNLSLLSVIQQLRITLKTDGIQIVPIAPSLDIAYPHTKEKRKLNHYHSPLIIQKQLLLQLAFSHLLME</sequence>
<accession>A0A0K8MC24</accession>
<dbReference type="InterPro" id="IPR001466">
    <property type="entry name" value="Beta-lactam-related"/>
</dbReference>
<proteinExistence type="predicted"/>
<dbReference type="InterPro" id="IPR050491">
    <property type="entry name" value="AmpC-like"/>
</dbReference>
<evidence type="ECO:0000313" key="2">
    <source>
        <dbReference type="EMBL" id="GAO97444.1"/>
    </source>
</evidence>
<keyword evidence="3" id="KW-1185">Reference proteome</keyword>
<dbReference type="AlphaFoldDB" id="A0A0K8MC24"/>